<dbReference type="PANTHER" id="PTHR43065:SF10">
    <property type="entry name" value="PEROXIDE STRESS-ACTIVATED HISTIDINE KINASE MAK3"/>
    <property type="match status" value="1"/>
</dbReference>
<dbReference type="Proteomes" id="UP000264693">
    <property type="component" value="Chromosome"/>
</dbReference>
<evidence type="ECO:0000256" key="6">
    <source>
        <dbReference type="ARBA" id="ARBA00023012"/>
    </source>
</evidence>
<keyword evidence="4 9" id="KW-0418">Kinase</keyword>
<organism evidence="9 10">
    <name type="scientific">Malaciobacter marinus</name>
    <dbReference type="NCBI Taxonomy" id="505249"/>
    <lineage>
        <taxon>Bacteria</taxon>
        <taxon>Pseudomonadati</taxon>
        <taxon>Campylobacterota</taxon>
        <taxon>Epsilonproteobacteria</taxon>
        <taxon>Campylobacterales</taxon>
        <taxon>Arcobacteraceae</taxon>
        <taxon>Malaciobacter</taxon>
    </lineage>
</organism>
<evidence type="ECO:0000256" key="4">
    <source>
        <dbReference type="ARBA" id="ARBA00022777"/>
    </source>
</evidence>
<dbReference type="PANTHER" id="PTHR43065">
    <property type="entry name" value="SENSOR HISTIDINE KINASE"/>
    <property type="match status" value="1"/>
</dbReference>
<protein>
    <submittedName>
        <fullName evidence="9">7TMR-DISM-7TM/7TMR-DISMED2 domain-containing two-component system sensor histidine kinase</fullName>
    </submittedName>
</protein>
<keyword evidence="5" id="KW-0067">ATP-binding</keyword>
<keyword evidence="7" id="KW-0472">Membrane</keyword>
<dbReference type="Pfam" id="PF07695">
    <property type="entry name" value="7TMR-DISM_7TM"/>
    <property type="match status" value="1"/>
</dbReference>
<name>A0A347TIP0_9BACT</name>
<evidence type="ECO:0000313" key="9">
    <source>
        <dbReference type="EMBL" id="AXX86468.1"/>
    </source>
</evidence>
<reference evidence="9 10" key="1">
    <citation type="submission" date="2018-08" db="EMBL/GenBank/DDBJ databases">
        <title>Complete genome of the Arcobacter marinus type strain JCM 15502.</title>
        <authorList>
            <person name="Miller W.G."/>
            <person name="Yee E."/>
            <person name="Huynh S."/>
            <person name="Parker C.T."/>
        </authorList>
    </citation>
    <scope>NUCLEOTIDE SEQUENCE [LARGE SCALE GENOMIC DNA]</scope>
    <source>
        <strain evidence="9 10">JCM 15502</strain>
    </source>
</reference>
<dbReference type="InterPro" id="IPR005467">
    <property type="entry name" value="His_kinase_dom"/>
</dbReference>
<dbReference type="PROSITE" id="PS50109">
    <property type="entry name" value="HIS_KIN"/>
    <property type="match status" value="1"/>
</dbReference>
<dbReference type="Pfam" id="PF07696">
    <property type="entry name" value="7TMR-DISMED2"/>
    <property type="match status" value="1"/>
</dbReference>
<keyword evidence="1" id="KW-0597">Phosphoprotein</keyword>
<gene>
    <name evidence="9" type="ORF">AMRN_0713</name>
</gene>
<feature type="transmembrane region" description="Helical" evidence="7">
    <location>
        <begin position="266"/>
        <end position="291"/>
    </location>
</feature>
<feature type="transmembrane region" description="Helical" evidence="7">
    <location>
        <begin position="303"/>
        <end position="324"/>
    </location>
</feature>
<feature type="domain" description="Histidine kinase" evidence="8">
    <location>
        <begin position="421"/>
        <end position="633"/>
    </location>
</feature>
<feature type="transmembrane region" description="Helical" evidence="7">
    <location>
        <begin position="233"/>
        <end position="254"/>
    </location>
</feature>
<dbReference type="Gene3D" id="3.30.565.10">
    <property type="entry name" value="Histidine kinase-like ATPase, C-terminal domain"/>
    <property type="match status" value="1"/>
</dbReference>
<dbReference type="SUPFAM" id="SSF55874">
    <property type="entry name" value="ATPase domain of HSP90 chaperone/DNA topoisomerase II/histidine kinase"/>
    <property type="match status" value="1"/>
</dbReference>
<dbReference type="RefSeq" id="WP_118897357.1">
    <property type="nucleotide sequence ID" value="NZ_CP032101.1"/>
</dbReference>
<dbReference type="SUPFAM" id="SSF47384">
    <property type="entry name" value="Homodimeric domain of signal transducing histidine kinase"/>
    <property type="match status" value="1"/>
</dbReference>
<evidence type="ECO:0000256" key="5">
    <source>
        <dbReference type="ARBA" id="ARBA00022840"/>
    </source>
</evidence>
<dbReference type="Pfam" id="PF02518">
    <property type="entry name" value="HATPase_c"/>
    <property type="match status" value="1"/>
</dbReference>
<keyword evidence="7" id="KW-0812">Transmembrane</keyword>
<dbReference type="AlphaFoldDB" id="A0A347TIP0"/>
<keyword evidence="6" id="KW-0902">Two-component regulatory system</keyword>
<feature type="transmembrane region" description="Helical" evidence="7">
    <location>
        <begin position="336"/>
        <end position="357"/>
    </location>
</feature>
<accession>A0A347TIP0</accession>
<keyword evidence="2" id="KW-0808">Transferase</keyword>
<dbReference type="InterPro" id="IPR036097">
    <property type="entry name" value="HisK_dim/P_sf"/>
</dbReference>
<dbReference type="InterPro" id="IPR011623">
    <property type="entry name" value="7TMR_DISM_rcpt_extracell_dom1"/>
</dbReference>
<feature type="transmembrane region" description="Helical" evidence="7">
    <location>
        <begin position="204"/>
        <end position="227"/>
    </location>
</feature>
<keyword evidence="3" id="KW-0547">Nucleotide-binding</keyword>
<sequence length="633" mass="74687">MKNLKKYLFLLLLFFNFLYSETLVIENSNNEIRSLDKYLTYNKNDFPIETIIHENFRKFNIHDNSNFKFSQNIYWLKLEINNKSSNPQLFRIDNFLIDELNLYFFKDSKLIKRYQNGIKYNYICEFSDYNKYAYEIPKGESTLYIKIDSSFSLLIPMHIVSKEEFYKQRDFENIFNSSFYAALFLMFFYNFFIFLVSKVKIYKYYLGYIIGVFGFLFFYDGYLTYLLFSSTPILNEFLSCVFFIITFISIAKFSSNLFQSRRNAFVLYRILMLTSICILPLVSIIGFFIALLDASFLYLIQKYLLLCTILITLLIISIAIRYLIITEEKISKIYAFIWTIFMVVTLTFIVNIVLGFIDTNLMTKILKVNILLEIVMMSLLIAYRLKLSNEKNLKLKIKNKEQELYILRQTRLASFGEVLNSIVHEWKQPLHRINMISLNLETTYNKKNLTKEYLSNQLNEIELQTKYMNDTVTQFLDYFSPQKNKEEFYLIDCAKKAIKLLDIKFNKNSVNHLINCKNTKIKTVGYKKEYIQVIIILLNNSMDAIIKEKIKNPTITLEIIEERHKAIFSVIDNAGGIKVKPIEKIFDANISTKDEKINSGIGLFIAKRIIEDNMNKKLICKNHGNGAKFSIIG</sequence>
<dbReference type="EMBL" id="CP032101">
    <property type="protein sequence ID" value="AXX86468.1"/>
    <property type="molecule type" value="Genomic_DNA"/>
</dbReference>
<evidence type="ECO:0000256" key="1">
    <source>
        <dbReference type="ARBA" id="ARBA00022553"/>
    </source>
</evidence>
<evidence type="ECO:0000259" key="8">
    <source>
        <dbReference type="PROSITE" id="PS50109"/>
    </source>
</evidence>
<evidence type="ECO:0000313" key="10">
    <source>
        <dbReference type="Proteomes" id="UP000264693"/>
    </source>
</evidence>
<dbReference type="InterPro" id="IPR011622">
    <property type="entry name" value="7TMR_DISM_rcpt_extracell_dom2"/>
</dbReference>
<dbReference type="InterPro" id="IPR036890">
    <property type="entry name" value="HATPase_C_sf"/>
</dbReference>
<dbReference type="GO" id="GO:0000155">
    <property type="term" value="F:phosphorelay sensor kinase activity"/>
    <property type="evidence" value="ECO:0007669"/>
    <property type="project" value="InterPro"/>
</dbReference>
<dbReference type="GO" id="GO:0005524">
    <property type="term" value="F:ATP binding"/>
    <property type="evidence" value="ECO:0007669"/>
    <property type="project" value="UniProtKB-KW"/>
</dbReference>
<keyword evidence="7" id="KW-1133">Transmembrane helix</keyword>
<evidence type="ECO:0000256" key="7">
    <source>
        <dbReference type="SAM" id="Phobius"/>
    </source>
</evidence>
<feature type="transmembrane region" description="Helical" evidence="7">
    <location>
        <begin position="179"/>
        <end position="197"/>
    </location>
</feature>
<proteinExistence type="predicted"/>
<dbReference type="Gene3D" id="2.60.40.2380">
    <property type="match status" value="1"/>
</dbReference>
<dbReference type="InterPro" id="IPR003594">
    <property type="entry name" value="HATPase_dom"/>
</dbReference>
<dbReference type="KEGG" id="amar:AMRN_0713"/>
<evidence type="ECO:0000256" key="3">
    <source>
        <dbReference type="ARBA" id="ARBA00022741"/>
    </source>
</evidence>
<evidence type="ECO:0000256" key="2">
    <source>
        <dbReference type="ARBA" id="ARBA00022679"/>
    </source>
</evidence>
<dbReference type="Gene3D" id="1.10.287.130">
    <property type="match status" value="1"/>
</dbReference>